<gene>
    <name evidence="3" type="ORF">Z517_09578</name>
</gene>
<keyword evidence="4" id="KW-1185">Reference proteome</keyword>
<proteinExistence type="inferred from homology"/>
<name>A0A0D2ESB6_9EURO</name>
<dbReference type="AlphaFoldDB" id="A0A0D2ESB6"/>
<dbReference type="RefSeq" id="XP_013280940.1">
    <property type="nucleotide sequence ID" value="XM_013425486.1"/>
</dbReference>
<organism evidence="3 4">
    <name type="scientific">Fonsecaea pedrosoi CBS 271.37</name>
    <dbReference type="NCBI Taxonomy" id="1442368"/>
    <lineage>
        <taxon>Eukaryota</taxon>
        <taxon>Fungi</taxon>
        <taxon>Dikarya</taxon>
        <taxon>Ascomycota</taxon>
        <taxon>Pezizomycotina</taxon>
        <taxon>Eurotiomycetes</taxon>
        <taxon>Chaetothyriomycetidae</taxon>
        <taxon>Chaetothyriales</taxon>
        <taxon>Herpotrichiellaceae</taxon>
        <taxon>Fonsecaea</taxon>
    </lineage>
</organism>
<evidence type="ECO:0000256" key="1">
    <source>
        <dbReference type="ARBA" id="ARBA00005986"/>
    </source>
</evidence>
<reference evidence="3 4" key="1">
    <citation type="submission" date="2015-01" db="EMBL/GenBank/DDBJ databases">
        <title>The Genome Sequence of Fonsecaea pedrosoi CBS 271.37.</title>
        <authorList>
            <consortium name="The Broad Institute Genomics Platform"/>
            <person name="Cuomo C."/>
            <person name="de Hoog S."/>
            <person name="Gorbushina A."/>
            <person name="Stielow B."/>
            <person name="Teixiera M."/>
            <person name="Abouelleil A."/>
            <person name="Chapman S.B."/>
            <person name="Priest M."/>
            <person name="Young S.K."/>
            <person name="Wortman J."/>
            <person name="Nusbaum C."/>
            <person name="Birren B."/>
        </authorList>
    </citation>
    <scope>NUCLEOTIDE SEQUENCE [LARGE SCALE GENOMIC DNA]</scope>
    <source>
        <strain evidence="3 4">CBS 271.37</strain>
    </source>
</reference>
<dbReference type="InterPro" id="IPR011008">
    <property type="entry name" value="Dimeric_a/b-barrel"/>
</dbReference>
<dbReference type="EMBL" id="KN846974">
    <property type="protein sequence ID" value="KIW77132.1"/>
    <property type="molecule type" value="Genomic_DNA"/>
</dbReference>
<dbReference type="GO" id="GO:0016491">
    <property type="term" value="F:oxidoreductase activity"/>
    <property type="evidence" value="ECO:0007669"/>
    <property type="project" value="InterPro"/>
</dbReference>
<dbReference type="SUPFAM" id="SSF54909">
    <property type="entry name" value="Dimeric alpha+beta barrel"/>
    <property type="match status" value="1"/>
</dbReference>
<dbReference type="HOGENOM" id="CLU_115019_2_2_1"/>
<sequence length="126" mass="14295">MVYRVINLVYRSPNMTPEQFRHHYETVHAPLAVECTDPRNAPLSYTRRYVVDTGARPRGIAAPDFDCIAELTFRDEATWLRYLEGLTTGENGKRIAEDSLIFQRAAEAKLSAMELEETTVLSAETS</sequence>
<dbReference type="Pfam" id="PF07110">
    <property type="entry name" value="EthD"/>
    <property type="match status" value="1"/>
</dbReference>
<feature type="domain" description="EthD" evidence="2">
    <location>
        <begin position="13"/>
        <end position="81"/>
    </location>
</feature>
<dbReference type="InterPro" id="IPR009799">
    <property type="entry name" value="EthD_dom"/>
</dbReference>
<dbReference type="VEuPathDB" id="FungiDB:Z517_09578"/>
<evidence type="ECO:0000259" key="2">
    <source>
        <dbReference type="Pfam" id="PF07110"/>
    </source>
</evidence>
<dbReference type="GeneID" id="25309068"/>
<evidence type="ECO:0000313" key="4">
    <source>
        <dbReference type="Proteomes" id="UP000053029"/>
    </source>
</evidence>
<protein>
    <recommendedName>
        <fullName evidence="2">EthD domain-containing protein</fullName>
    </recommendedName>
</protein>
<accession>A0A0D2ESB6</accession>
<dbReference type="Proteomes" id="UP000053029">
    <property type="component" value="Unassembled WGS sequence"/>
</dbReference>
<comment type="similarity">
    <text evidence="1">Belongs to the tpcK family.</text>
</comment>
<evidence type="ECO:0000313" key="3">
    <source>
        <dbReference type="EMBL" id="KIW77132.1"/>
    </source>
</evidence>
<dbReference type="Gene3D" id="3.30.70.100">
    <property type="match status" value="1"/>
</dbReference>